<feature type="domain" description="Helicase C-terminal" evidence="5">
    <location>
        <begin position="1219"/>
        <end position="1404"/>
    </location>
</feature>
<dbReference type="InterPro" id="IPR014001">
    <property type="entry name" value="Helicase_ATP-bd"/>
</dbReference>
<dbReference type="GO" id="GO:0003676">
    <property type="term" value="F:nucleic acid binding"/>
    <property type="evidence" value="ECO:0007669"/>
    <property type="project" value="InterPro"/>
</dbReference>
<dbReference type="PANTHER" id="PTHR41313:SF1">
    <property type="entry name" value="DNA METHYLASE ADENINE-SPECIFIC DOMAIN-CONTAINING PROTEIN"/>
    <property type="match status" value="1"/>
</dbReference>
<dbReference type="EMBL" id="AP018205">
    <property type="protein sequence ID" value="BAY59770.1"/>
    <property type="molecule type" value="Genomic_DNA"/>
</dbReference>
<dbReference type="InterPro" id="IPR011545">
    <property type="entry name" value="DEAD/DEAH_box_helicase_dom"/>
</dbReference>
<organism evidence="6 7">
    <name type="scientific">Leptolyngbya boryana NIES-2135</name>
    <dbReference type="NCBI Taxonomy" id="1973484"/>
    <lineage>
        <taxon>Bacteria</taxon>
        <taxon>Bacillati</taxon>
        <taxon>Cyanobacteriota</taxon>
        <taxon>Cyanophyceae</taxon>
        <taxon>Leptolyngbyales</taxon>
        <taxon>Leptolyngbyaceae</taxon>
        <taxon>Leptolyngbya group</taxon>
        <taxon>Leptolyngbya</taxon>
    </lineage>
</organism>
<dbReference type="InterPro" id="IPR052933">
    <property type="entry name" value="DNA_Protect_Modify"/>
</dbReference>
<geneLocation type="plasmid" evidence="6">
    <name>plasmid2</name>
</geneLocation>
<feature type="compositionally biased region" description="Basic and acidic residues" evidence="3">
    <location>
        <begin position="942"/>
        <end position="951"/>
    </location>
</feature>
<accession>A0A1Z4JSV9</accession>
<proteinExistence type="predicted"/>
<evidence type="ECO:0000313" key="6">
    <source>
        <dbReference type="EMBL" id="BAY59770.1"/>
    </source>
</evidence>
<evidence type="ECO:0000256" key="1">
    <source>
        <dbReference type="ARBA" id="ARBA00022741"/>
    </source>
</evidence>
<dbReference type="InterPro" id="IPR029063">
    <property type="entry name" value="SAM-dependent_MTases_sf"/>
</dbReference>
<keyword evidence="7" id="KW-1185">Reference proteome</keyword>
<dbReference type="SUPFAM" id="SSF53335">
    <property type="entry name" value="S-adenosyl-L-methionine-dependent methyltransferases"/>
    <property type="match status" value="1"/>
</dbReference>
<dbReference type="InterPro" id="IPR038718">
    <property type="entry name" value="SNF2-like_sf"/>
</dbReference>
<protein>
    <recommendedName>
        <fullName evidence="8">Helicase ATP-binding domain-containing protein</fullName>
    </recommendedName>
</protein>
<dbReference type="SUPFAM" id="SSF52540">
    <property type="entry name" value="P-loop containing nucleoside triphosphate hydrolases"/>
    <property type="match status" value="2"/>
</dbReference>
<dbReference type="Pfam" id="PF00270">
    <property type="entry name" value="DEAD"/>
    <property type="match status" value="1"/>
</dbReference>
<evidence type="ECO:0008006" key="8">
    <source>
        <dbReference type="Google" id="ProtNLM"/>
    </source>
</evidence>
<name>A0A1Z4JSV9_LEPBY</name>
<sequence length="1640" mass="186585">MTDLFTWIQTNDVTGSISRSLQSATRIPQDRLLSQLSLTRSQRQKVKDSIKAIQLLKQLRTANRLPTIDEQIQLCLHLGSGLSADLFVDPPKSEWAKLATELKALLTPEEFAQMRGTMTTAYYTPPAIAQCIYEGLIRLGCNGGEWLEPTVGTGLFIGLAPSDWSCRWTGVEIDSISGSICQRLYPEATVYLQALERTRLAVNHFDGCIGNVPYSEVTPYDPQFVNWSLDGLHNYCLARSIQAVRPGGIIAVLTSVGTLQSKRSQAFRERISSLVCLLGAFKLPMTAFRSFSHTDAPADLLFFQTLAPGEDGNAEEWIDLVESPILNPETQEPLLLNHYFRTHPNHLLGELAIDKLYASPRLSLQPIHSNLPEVLSYALRDLPENVYRSRPLHVTLSSSSRDSLPIPPDLQASVKPFAYVWYRDQPYQCRDGQLRQVAVKGMKRRRLWWLIQIRDAVRRVLNIQWESDDDRELEQAQIILNQRYDEFITPYGWLHSQGNELAFGDDPEYPLLLALEVWNPDRPEETEKADLFFKRTLVRVPAIDEVKTATEALVHSLADRGAVDLAYMSELYRKSEANIVSELQRSGTTPLIFRDPDLDSWIIAEEYLSGNVRLKLEQAATASQESLVYLVNVEALKQVQPKPLKAGQIYARLGSPWIPVEVIEDFIRETLGIQEASSSKLLRVTHSIHSAHWKVEYRGANNTLISSQYGTSRVSAIRLVELALNQKLPAVYDTIDKDTRVKNRDETRRALLKQERLKELFKRWIWQDWKRATELVEIYNRDFNCLRRRQYDGTHLKGKLQGVSATWLDRLYNPKRAYQLNAIWRIISSSNTLIQYPTGSGKTAIAIVAAQEMRHHHQCTKPALVVKDHLVLQQAAEAAQIYPGLRILTISTRDLDSAKKRQELVSRAATGEWDFIVMSQTAFKMLRLRTETIDSIIANETERVRSEDDKRKRSGKRAAKQLEKKVDRTEEKIREHIDSVQRDNTVYWEDLGIDLLLVDESHDYLGLATETQMQGVLGISSSNSDRASDLYYKTQYLAQLHGRDKGLVLLTATPIQNTLGQSWVNLVYLCPQVLKARGIRHFDSFISTFAEPKVSAEITAATTLEIKTRLSSWSNLPEFRELWLLVADIVTESQLDIEKPRPDYQTAEIPATAAQLKFFDYIAARAKKLQGRRSKTDNYPLITTHVKQGVIDLRCLPNSVLRQFLDDTEIAVLANERSKLEQFIEDTYQTWAETQTERCTQLLFVDIGHGFIHPYLKRRLIDRGIPEHELAFAQDATTDEQKAQLFRQVRQGDVRILCGSTPTIGVGTQIPDRLKVLRHLDCPLRPTDRWQRDGRILRPGNMHSEVEIVSYVTTGKPYQNEENKQIQGLSPDSYLYEVNVRKARFIKEGLYQTDETVRTIEDIDETTLDFSLLMATATGDRRLLEKVELDNQIQKLLIEEQDWQGTQIAIAQQLDQLPHQIASVQQALNAYQHDAQTLIPTQGEAFQLMLNGSQIPYTTRSEAAQALHDIAADLTQSRRAAKRAIGSFAGFELWIEHEPIFQSTILRLQGERSYETEVRETAKGTLQALEHCPDQITRAIQTCHQTLQMLTAELEQIHPLFGQSFEKADVLKAALERQEQMNEALGLMTEAQMDAVALAA</sequence>
<dbReference type="GO" id="GO:0005524">
    <property type="term" value="F:ATP binding"/>
    <property type="evidence" value="ECO:0007669"/>
    <property type="project" value="UniProtKB-KW"/>
</dbReference>
<evidence type="ECO:0000259" key="4">
    <source>
        <dbReference type="PROSITE" id="PS51192"/>
    </source>
</evidence>
<feature type="domain" description="Helicase ATP-binding" evidence="4">
    <location>
        <begin position="823"/>
        <end position="1072"/>
    </location>
</feature>
<evidence type="ECO:0000313" key="7">
    <source>
        <dbReference type="Proteomes" id="UP000217895"/>
    </source>
</evidence>
<evidence type="ECO:0000256" key="2">
    <source>
        <dbReference type="ARBA" id="ARBA00022840"/>
    </source>
</evidence>
<dbReference type="Gene3D" id="3.40.50.150">
    <property type="entry name" value="Vaccinia Virus protein VP39"/>
    <property type="match status" value="1"/>
</dbReference>
<dbReference type="InterPro" id="IPR001650">
    <property type="entry name" value="Helicase_C-like"/>
</dbReference>
<dbReference type="PANTHER" id="PTHR41313">
    <property type="entry name" value="ADENINE-SPECIFIC METHYLTRANSFERASE"/>
    <property type="match status" value="1"/>
</dbReference>
<dbReference type="Proteomes" id="UP000217895">
    <property type="component" value="Plasmid Plasmid2 dna"/>
</dbReference>
<evidence type="ECO:0000256" key="3">
    <source>
        <dbReference type="SAM" id="MobiDB-lite"/>
    </source>
</evidence>
<dbReference type="PROSITE" id="PS51194">
    <property type="entry name" value="HELICASE_CTER"/>
    <property type="match status" value="1"/>
</dbReference>
<dbReference type="SMART" id="SM00487">
    <property type="entry name" value="DEXDc"/>
    <property type="match status" value="1"/>
</dbReference>
<reference evidence="6 7" key="1">
    <citation type="submission" date="2017-06" db="EMBL/GenBank/DDBJ databases">
        <title>Genome sequencing of cyanobaciteial culture collection at National Institute for Environmental Studies (NIES).</title>
        <authorList>
            <person name="Hirose Y."/>
            <person name="Shimura Y."/>
            <person name="Fujisawa T."/>
            <person name="Nakamura Y."/>
            <person name="Kawachi M."/>
        </authorList>
    </citation>
    <scope>NUCLEOTIDE SEQUENCE [LARGE SCALE GENOMIC DNA]</scope>
    <source>
        <strain evidence="6 7">NIES-2135</strain>
        <plasmid evidence="7">Plasmid Plasmid2 dna</plasmid>
    </source>
</reference>
<feature type="region of interest" description="Disordered" evidence="3">
    <location>
        <begin position="942"/>
        <end position="964"/>
    </location>
</feature>
<gene>
    <name evidence="6" type="ORF">NIES2135_66470</name>
</gene>
<keyword evidence="1" id="KW-0547">Nucleotide-binding</keyword>
<keyword evidence="6" id="KW-0614">Plasmid</keyword>
<dbReference type="Gene3D" id="3.40.50.300">
    <property type="entry name" value="P-loop containing nucleotide triphosphate hydrolases"/>
    <property type="match status" value="2"/>
</dbReference>
<dbReference type="PROSITE" id="PS51192">
    <property type="entry name" value="HELICASE_ATP_BIND_1"/>
    <property type="match status" value="1"/>
</dbReference>
<dbReference type="Gene3D" id="3.40.50.10810">
    <property type="entry name" value="Tandem AAA-ATPase domain"/>
    <property type="match status" value="1"/>
</dbReference>
<keyword evidence="2" id="KW-0067">ATP-binding</keyword>
<dbReference type="InterPro" id="IPR027417">
    <property type="entry name" value="P-loop_NTPase"/>
</dbReference>
<evidence type="ECO:0000259" key="5">
    <source>
        <dbReference type="PROSITE" id="PS51194"/>
    </source>
</evidence>